<dbReference type="EMBL" id="SMOL01000559">
    <property type="protein sequence ID" value="KAB2605685.1"/>
    <property type="molecule type" value="Genomic_DNA"/>
</dbReference>
<reference evidence="10 11" key="1">
    <citation type="submission" date="2019-09" db="EMBL/GenBank/DDBJ databases">
        <authorList>
            <person name="Ou C."/>
        </authorList>
    </citation>
    <scope>NUCLEOTIDE SEQUENCE [LARGE SCALE GENOMIC DNA]</scope>
    <source>
        <strain evidence="10">S2</strain>
        <tissue evidence="10">Leaf</tissue>
    </source>
</reference>
<accession>A0A5N5FRF1</accession>
<dbReference type="PROSITE" id="PS50832">
    <property type="entry name" value="S1_IF1_TYPE"/>
    <property type="match status" value="1"/>
</dbReference>
<dbReference type="GO" id="GO:0003723">
    <property type="term" value="F:RNA binding"/>
    <property type="evidence" value="ECO:0007669"/>
    <property type="project" value="InterPro"/>
</dbReference>
<dbReference type="Proteomes" id="UP000327157">
    <property type="component" value="Chromosome 11"/>
</dbReference>
<dbReference type="GO" id="GO:0003743">
    <property type="term" value="F:translation initiation factor activity"/>
    <property type="evidence" value="ECO:0007669"/>
    <property type="project" value="UniProtKB-UniRule"/>
</dbReference>
<feature type="region of interest" description="Disordered" evidence="8">
    <location>
        <begin position="152"/>
        <end position="180"/>
    </location>
</feature>
<name>A0A5N5FRF1_9ROSA</name>
<sequence>MLASPSSSLRHPIVHHSPPFHSKTLTITLTLTPSTLKFQPNPKPQSHLHITNSSSSHCLVGNHFFLSPKRFPFVVAASKSPGVDEQKFSQEGLVTESLPNGMFRIRLDNADTIIGYISGKIRKKFIRILIGDRVKVEVSRYDTTRGRIVFRYKQDDDPSKRKMKNSETKNKSRKDPMDSP</sequence>
<evidence type="ECO:0000256" key="1">
    <source>
        <dbReference type="ARBA" id="ARBA00003935"/>
    </source>
</evidence>
<dbReference type="CDD" id="cd04451">
    <property type="entry name" value="S1_IF1"/>
    <property type="match status" value="1"/>
</dbReference>
<dbReference type="PANTHER" id="PTHR33370">
    <property type="entry name" value="TRANSLATION INITIATION FACTOR IF-1, CHLOROPLASTIC"/>
    <property type="match status" value="1"/>
</dbReference>
<protein>
    <recommendedName>
        <fullName evidence="6">Translation initiation factor IF-1, chloroplastic</fullName>
    </recommendedName>
</protein>
<comment type="function">
    <text evidence="1">One of the essential components for the initiation of protein synthesis. Stabilizes the binding of IF-2 and IF-3 on the 30S subunit to which N-formylmethionyl-tRNA(fMet) subsequently binds. Helps modulate mRNA selection, yielding the 30S pre-initiation complex (PIC). Upon addition of the 50S ribosomal subunit IF-1, IF-2 and IF-3 are released leaving the mature 70S translation initiation complex.</text>
</comment>
<dbReference type="AlphaFoldDB" id="A0A5N5FRF1"/>
<keyword evidence="11" id="KW-1185">Reference proteome</keyword>
<gene>
    <name evidence="10" type="ORF">D8674_005402</name>
</gene>
<dbReference type="FunFam" id="2.40.50.140:FF:000002">
    <property type="entry name" value="Translation initiation factor IF-1"/>
    <property type="match status" value="1"/>
</dbReference>
<proteinExistence type="inferred from homology"/>
<reference evidence="10 11" key="3">
    <citation type="submission" date="2019-11" db="EMBL/GenBank/DDBJ databases">
        <title>A de novo genome assembly of a pear dwarfing rootstock.</title>
        <authorList>
            <person name="Wang F."/>
            <person name="Wang J."/>
            <person name="Li S."/>
            <person name="Zhang Y."/>
            <person name="Fang M."/>
            <person name="Ma L."/>
            <person name="Zhao Y."/>
            <person name="Jiang S."/>
        </authorList>
    </citation>
    <scope>NUCLEOTIDE SEQUENCE [LARGE SCALE GENOMIC DNA]</scope>
    <source>
        <strain evidence="10">S2</strain>
        <tissue evidence="10">Leaf</tissue>
    </source>
</reference>
<dbReference type="InterPro" id="IPR012340">
    <property type="entry name" value="NA-bd_OB-fold"/>
</dbReference>
<evidence type="ECO:0000256" key="4">
    <source>
        <dbReference type="ARBA" id="ARBA00022540"/>
    </source>
</evidence>
<evidence type="ECO:0000313" key="11">
    <source>
        <dbReference type="Proteomes" id="UP000327157"/>
    </source>
</evidence>
<comment type="similarity">
    <text evidence="2">Belongs to the IF-1 family.</text>
</comment>
<organism evidence="10 11">
    <name type="scientific">Pyrus ussuriensis x Pyrus communis</name>
    <dbReference type="NCBI Taxonomy" id="2448454"/>
    <lineage>
        <taxon>Eukaryota</taxon>
        <taxon>Viridiplantae</taxon>
        <taxon>Streptophyta</taxon>
        <taxon>Embryophyta</taxon>
        <taxon>Tracheophyta</taxon>
        <taxon>Spermatophyta</taxon>
        <taxon>Magnoliopsida</taxon>
        <taxon>eudicotyledons</taxon>
        <taxon>Gunneridae</taxon>
        <taxon>Pentapetalae</taxon>
        <taxon>rosids</taxon>
        <taxon>fabids</taxon>
        <taxon>Rosales</taxon>
        <taxon>Rosaceae</taxon>
        <taxon>Amygdaloideae</taxon>
        <taxon>Maleae</taxon>
        <taxon>Pyrus</taxon>
    </lineage>
</organism>
<keyword evidence="5 7" id="KW-0648">Protein biosynthesis</keyword>
<evidence type="ECO:0000256" key="7">
    <source>
        <dbReference type="PROSITE-ProRule" id="PRU00181"/>
    </source>
</evidence>
<dbReference type="GO" id="GO:0043022">
    <property type="term" value="F:ribosome binding"/>
    <property type="evidence" value="ECO:0007669"/>
    <property type="project" value="TreeGrafter"/>
</dbReference>
<dbReference type="HAMAP" id="MF_00075">
    <property type="entry name" value="IF_1"/>
    <property type="match status" value="1"/>
</dbReference>
<dbReference type="Pfam" id="PF01176">
    <property type="entry name" value="eIF-1a"/>
    <property type="match status" value="1"/>
</dbReference>
<evidence type="ECO:0000256" key="5">
    <source>
        <dbReference type="ARBA" id="ARBA00022917"/>
    </source>
</evidence>
<evidence type="ECO:0000313" key="10">
    <source>
        <dbReference type="EMBL" id="KAB2605685.1"/>
    </source>
</evidence>
<keyword evidence="4 7" id="KW-0396">Initiation factor</keyword>
<dbReference type="NCBIfam" id="TIGR00008">
    <property type="entry name" value="infA"/>
    <property type="match status" value="1"/>
</dbReference>
<evidence type="ECO:0000256" key="3">
    <source>
        <dbReference type="ARBA" id="ARBA00011599"/>
    </source>
</evidence>
<evidence type="ECO:0000256" key="8">
    <source>
        <dbReference type="SAM" id="MobiDB-lite"/>
    </source>
</evidence>
<evidence type="ECO:0000256" key="2">
    <source>
        <dbReference type="ARBA" id="ARBA00010939"/>
    </source>
</evidence>
<dbReference type="InterPro" id="IPR004368">
    <property type="entry name" value="TIF_IF1"/>
</dbReference>
<dbReference type="OrthoDB" id="1153693at2759"/>
<comment type="caution">
    <text evidence="10">The sequence shown here is derived from an EMBL/GenBank/DDBJ whole genome shotgun (WGS) entry which is preliminary data.</text>
</comment>
<dbReference type="SUPFAM" id="SSF50249">
    <property type="entry name" value="Nucleic acid-binding proteins"/>
    <property type="match status" value="1"/>
</dbReference>
<feature type="domain" description="S1-like" evidence="9">
    <location>
        <begin position="78"/>
        <end position="153"/>
    </location>
</feature>
<dbReference type="InterPro" id="IPR006196">
    <property type="entry name" value="RNA-binding_domain_S1_IF1"/>
</dbReference>
<dbReference type="Gene3D" id="2.40.50.140">
    <property type="entry name" value="Nucleic acid-binding proteins"/>
    <property type="match status" value="1"/>
</dbReference>
<comment type="subunit">
    <text evidence="3">Component of the 30S ribosomal translation pre-initiation complex which assembles on the 30S ribosome in the order IF-2 and IF-3, IF-1 and N-formylmethionyl-tRNA(fMet); mRNA recruitment can occur at any time during PIC assembly.</text>
</comment>
<dbReference type="GO" id="GO:0005829">
    <property type="term" value="C:cytosol"/>
    <property type="evidence" value="ECO:0007669"/>
    <property type="project" value="TreeGrafter"/>
</dbReference>
<reference evidence="11" key="2">
    <citation type="submission" date="2019-10" db="EMBL/GenBank/DDBJ databases">
        <title>A de novo genome assembly of a pear dwarfing rootstock.</title>
        <authorList>
            <person name="Wang F."/>
            <person name="Wang J."/>
            <person name="Li S."/>
            <person name="Zhang Y."/>
            <person name="Fang M."/>
            <person name="Ma L."/>
            <person name="Zhao Y."/>
            <person name="Jiang S."/>
        </authorList>
    </citation>
    <scope>NUCLEOTIDE SEQUENCE [LARGE SCALE GENOMIC DNA]</scope>
</reference>
<evidence type="ECO:0000259" key="9">
    <source>
        <dbReference type="PROSITE" id="PS50832"/>
    </source>
</evidence>
<evidence type="ECO:0000256" key="6">
    <source>
        <dbReference type="ARBA" id="ARBA00068272"/>
    </source>
</evidence>
<dbReference type="PANTHER" id="PTHR33370:SF1">
    <property type="entry name" value="TRANSLATION INITIATION FACTOR IF-1, CHLOROPLASTIC"/>
    <property type="match status" value="1"/>
</dbReference>